<evidence type="ECO:0000259" key="1">
    <source>
        <dbReference type="Pfam" id="PF01553"/>
    </source>
</evidence>
<dbReference type="InterPro" id="IPR002123">
    <property type="entry name" value="Plipid/glycerol_acylTrfase"/>
</dbReference>
<reference evidence="2" key="1">
    <citation type="submission" date="2020-02" db="EMBL/GenBank/DDBJ databases">
        <authorList>
            <person name="Meier V. D."/>
        </authorList>
    </citation>
    <scope>NUCLEOTIDE SEQUENCE</scope>
    <source>
        <strain evidence="2">AVDCRST_MAG49</strain>
    </source>
</reference>
<dbReference type="GO" id="GO:0016746">
    <property type="term" value="F:acyltransferase activity"/>
    <property type="evidence" value="ECO:0007669"/>
    <property type="project" value="InterPro"/>
</dbReference>
<dbReference type="SUPFAM" id="SSF69593">
    <property type="entry name" value="Glycerol-3-phosphate (1)-acyltransferase"/>
    <property type="match status" value="1"/>
</dbReference>
<sequence>MRGTVADAVRARLVGGATEEGVPAAMAWRSLRQMCRGQLRRHVDLTVEGLEHVPAEGPVVVAARHYHHLYDGCAIGTSIARHLHILVAADWAGDARTRRFLDLGARVARWPVVLRPDAPRYRPELRDDPAARAAYEAAAGRSLRRAAAETVGLLRGGNALLVFPEGYPTIDPTFTPKTSDDEVLPFQPGFVRLVALAQADGVTRVPIVPAGRN</sequence>
<dbReference type="AlphaFoldDB" id="A0A6J4UZY7"/>
<accession>A0A6J4UZY7</accession>
<protein>
    <recommendedName>
        <fullName evidence="1">Phospholipid/glycerol acyltransferase domain-containing protein</fullName>
    </recommendedName>
</protein>
<organism evidence="2">
    <name type="scientific">uncultured Thermomicrobiales bacterium</name>
    <dbReference type="NCBI Taxonomy" id="1645740"/>
    <lineage>
        <taxon>Bacteria</taxon>
        <taxon>Pseudomonadati</taxon>
        <taxon>Thermomicrobiota</taxon>
        <taxon>Thermomicrobia</taxon>
        <taxon>Thermomicrobiales</taxon>
        <taxon>environmental samples</taxon>
    </lineage>
</organism>
<gene>
    <name evidence="2" type="ORF">AVDCRST_MAG49-2745</name>
</gene>
<feature type="non-terminal residue" evidence="2">
    <location>
        <position position="213"/>
    </location>
</feature>
<name>A0A6J4UZY7_9BACT</name>
<dbReference type="EMBL" id="CADCWG010000189">
    <property type="protein sequence ID" value="CAA9564047.1"/>
    <property type="molecule type" value="Genomic_DNA"/>
</dbReference>
<proteinExistence type="predicted"/>
<dbReference type="Pfam" id="PF01553">
    <property type="entry name" value="Acyltransferase"/>
    <property type="match status" value="1"/>
</dbReference>
<feature type="domain" description="Phospholipid/glycerol acyltransferase" evidence="1">
    <location>
        <begin position="45"/>
        <end position="210"/>
    </location>
</feature>
<evidence type="ECO:0000313" key="2">
    <source>
        <dbReference type="EMBL" id="CAA9564047.1"/>
    </source>
</evidence>